<proteinExistence type="predicted"/>
<organism evidence="3 4">
    <name type="scientific">Devosia pacifica</name>
    <dbReference type="NCBI Taxonomy" id="1335967"/>
    <lineage>
        <taxon>Bacteria</taxon>
        <taxon>Pseudomonadati</taxon>
        <taxon>Pseudomonadota</taxon>
        <taxon>Alphaproteobacteria</taxon>
        <taxon>Hyphomicrobiales</taxon>
        <taxon>Devosiaceae</taxon>
        <taxon>Devosia</taxon>
    </lineage>
</organism>
<accession>A0A918RVL6</accession>
<dbReference type="AlphaFoldDB" id="A0A918RVL6"/>
<name>A0A918RVL6_9HYPH</name>
<dbReference type="EMBL" id="BMZE01000001">
    <property type="protein sequence ID" value="GHA13103.1"/>
    <property type="molecule type" value="Genomic_DNA"/>
</dbReference>
<dbReference type="Pfam" id="PF13946">
    <property type="entry name" value="DUF4214"/>
    <property type="match status" value="1"/>
</dbReference>
<protein>
    <recommendedName>
        <fullName evidence="5">DUF4214 domain-containing protein</fullName>
    </recommendedName>
</protein>
<dbReference type="InterPro" id="IPR038255">
    <property type="entry name" value="PBS_linker_sf"/>
</dbReference>
<evidence type="ECO:0000313" key="4">
    <source>
        <dbReference type="Proteomes" id="UP000646579"/>
    </source>
</evidence>
<dbReference type="Gene3D" id="1.10.3130.20">
    <property type="entry name" value="Phycobilisome linker domain"/>
    <property type="match status" value="1"/>
</dbReference>
<feature type="domain" description="DUF4214" evidence="2">
    <location>
        <begin position="270"/>
        <end position="338"/>
    </location>
</feature>
<dbReference type="Pfam" id="PF00188">
    <property type="entry name" value="CAP"/>
    <property type="match status" value="1"/>
</dbReference>
<evidence type="ECO:0000313" key="3">
    <source>
        <dbReference type="EMBL" id="GHA13103.1"/>
    </source>
</evidence>
<evidence type="ECO:0000259" key="2">
    <source>
        <dbReference type="Pfam" id="PF13946"/>
    </source>
</evidence>
<evidence type="ECO:0000259" key="1">
    <source>
        <dbReference type="Pfam" id="PF00188"/>
    </source>
</evidence>
<sequence>MAVDYRTDSSQDAINAKELELYNLIMDYRATLGLASVPLSEALSTVAARHALDTVENVGTYSGHSWSDAPYDPSNPATYGTIWYAPQRLQTDYPGNGYEISTGYTGNIASYEMSPERALQNWQGSPPHNDVLTNQGPWDDPWLAIGIGMYKGIAHVWFGHETDPDTGPSGVITGTPGLDIYTLDAGRGAATIETSDKTIIITTGTISVTLSDYERVAFNDGVLAFDISGTAGQGYRIYQAAFDRTPDAEGLSFWIGEMDGGMSLYDVSTRFLISQEFIALYGASPSNAEFVDLLYRNVLGREGEAEGTQWWNEQLDSGAYDRARTLASFSESDENVANVAGAIADGIWLT</sequence>
<dbReference type="InterPro" id="IPR014044">
    <property type="entry name" value="CAP_dom"/>
</dbReference>
<reference evidence="3" key="2">
    <citation type="submission" date="2020-09" db="EMBL/GenBank/DDBJ databases">
        <authorList>
            <person name="Sun Q."/>
            <person name="Kim S."/>
        </authorList>
    </citation>
    <scope>NUCLEOTIDE SEQUENCE</scope>
    <source>
        <strain evidence="3">KCTC 32437</strain>
    </source>
</reference>
<comment type="caution">
    <text evidence="3">The sequence shown here is derived from an EMBL/GenBank/DDBJ whole genome shotgun (WGS) entry which is preliminary data.</text>
</comment>
<keyword evidence="4" id="KW-1185">Reference proteome</keyword>
<gene>
    <name evidence="3" type="ORF">GCM10007989_04590</name>
</gene>
<dbReference type="Gene3D" id="3.40.33.10">
    <property type="entry name" value="CAP"/>
    <property type="match status" value="1"/>
</dbReference>
<dbReference type="InterPro" id="IPR035940">
    <property type="entry name" value="CAP_sf"/>
</dbReference>
<dbReference type="RefSeq" id="WP_189422954.1">
    <property type="nucleotide sequence ID" value="NZ_BMZE01000001.1"/>
</dbReference>
<feature type="domain" description="SCP" evidence="1">
    <location>
        <begin position="23"/>
        <end position="133"/>
    </location>
</feature>
<reference evidence="3" key="1">
    <citation type="journal article" date="2014" name="Int. J. Syst. Evol. Microbiol.">
        <title>Complete genome sequence of Corynebacterium casei LMG S-19264T (=DSM 44701T), isolated from a smear-ripened cheese.</title>
        <authorList>
            <consortium name="US DOE Joint Genome Institute (JGI-PGF)"/>
            <person name="Walter F."/>
            <person name="Albersmeier A."/>
            <person name="Kalinowski J."/>
            <person name="Ruckert C."/>
        </authorList>
    </citation>
    <scope>NUCLEOTIDE SEQUENCE</scope>
    <source>
        <strain evidence="3">KCTC 32437</strain>
    </source>
</reference>
<evidence type="ECO:0008006" key="5">
    <source>
        <dbReference type="Google" id="ProtNLM"/>
    </source>
</evidence>
<dbReference type="InterPro" id="IPR025282">
    <property type="entry name" value="DUF4214"/>
</dbReference>
<dbReference type="Proteomes" id="UP000646579">
    <property type="component" value="Unassembled WGS sequence"/>
</dbReference>